<dbReference type="WBParaSite" id="nRc.2.0.1.t01420-RA">
    <property type="protein sequence ID" value="nRc.2.0.1.t01420-RA"/>
    <property type="gene ID" value="nRc.2.0.1.g01420"/>
</dbReference>
<protein>
    <submittedName>
        <fullName evidence="2">Uncharacterized protein</fullName>
    </submittedName>
</protein>
<reference evidence="2" key="1">
    <citation type="submission" date="2022-11" db="UniProtKB">
        <authorList>
            <consortium name="WormBaseParasite"/>
        </authorList>
    </citation>
    <scope>IDENTIFICATION</scope>
</reference>
<sequence length="66" mass="7690">MESKLTTKDGQVARIISLCGYGYTFAINVQNAQMFAHQPFTERLTEFSGQKWSTIHCRLNKLRIFY</sequence>
<evidence type="ECO:0000313" key="1">
    <source>
        <dbReference type="Proteomes" id="UP000887565"/>
    </source>
</evidence>
<proteinExistence type="predicted"/>
<dbReference type="AlphaFoldDB" id="A0A915HIL1"/>
<keyword evidence="1" id="KW-1185">Reference proteome</keyword>
<name>A0A915HIL1_ROMCU</name>
<evidence type="ECO:0000313" key="2">
    <source>
        <dbReference type="WBParaSite" id="nRc.2.0.1.t01420-RA"/>
    </source>
</evidence>
<dbReference type="Proteomes" id="UP000887565">
    <property type="component" value="Unplaced"/>
</dbReference>
<accession>A0A915HIL1</accession>
<organism evidence="1 2">
    <name type="scientific">Romanomermis culicivorax</name>
    <name type="common">Nematode worm</name>
    <dbReference type="NCBI Taxonomy" id="13658"/>
    <lineage>
        <taxon>Eukaryota</taxon>
        <taxon>Metazoa</taxon>
        <taxon>Ecdysozoa</taxon>
        <taxon>Nematoda</taxon>
        <taxon>Enoplea</taxon>
        <taxon>Dorylaimia</taxon>
        <taxon>Mermithida</taxon>
        <taxon>Mermithoidea</taxon>
        <taxon>Mermithidae</taxon>
        <taxon>Romanomermis</taxon>
    </lineage>
</organism>